<evidence type="ECO:0000313" key="4">
    <source>
        <dbReference type="EMBL" id="KAF2668606.1"/>
    </source>
</evidence>
<dbReference type="Pfam" id="PF01565">
    <property type="entry name" value="FAD_binding_4"/>
    <property type="match status" value="1"/>
</dbReference>
<evidence type="ECO:0000256" key="2">
    <source>
        <dbReference type="ARBA" id="ARBA00023002"/>
    </source>
</evidence>
<organism evidence="4 5">
    <name type="scientific">Microthyrium microscopicum</name>
    <dbReference type="NCBI Taxonomy" id="703497"/>
    <lineage>
        <taxon>Eukaryota</taxon>
        <taxon>Fungi</taxon>
        <taxon>Dikarya</taxon>
        <taxon>Ascomycota</taxon>
        <taxon>Pezizomycotina</taxon>
        <taxon>Dothideomycetes</taxon>
        <taxon>Dothideomycetes incertae sedis</taxon>
        <taxon>Microthyriales</taxon>
        <taxon>Microthyriaceae</taxon>
        <taxon>Microthyrium</taxon>
    </lineage>
</organism>
<dbReference type="SUPFAM" id="SSF56176">
    <property type="entry name" value="FAD-binding/transporter-associated domain-like"/>
    <property type="match status" value="1"/>
</dbReference>
<name>A0A6A6UAI0_9PEZI</name>
<evidence type="ECO:0000259" key="3">
    <source>
        <dbReference type="PROSITE" id="PS51387"/>
    </source>
</evidence>
<dbReference type="InterPro" id="IPR036318">
    <property type="entry name" value="FAD-bd_PCMH-like_sf"/>
</dbReference>
<dbReference type="EMBL" id="MU004236">
    <property type="protein sequence ID" value="KAF2668606.1"/>
    <property type="molecule type" value="Genomic_DNA"/>
</dbReference>
<dbReference type="PROSITE" id="PS51387">
    <property type="entry name" value="FAD_PCMH"/>
    <property type="match status" value="1"/>
</dbReference>
<accession>A0A6A6UAI0</accession>
<dbReference type="Gene3D" id="3.30.465.10">
    <property type="match status" value="2"/>
</dbReference>
<dbReference type="InterPro" id="IPR050432">
    <property type="entry name" value="FAD-linked_Oxidoreductases_BP"/>
</dbReference>
<dbReference type="PANTHER" id="PTHR13878:SF91">
    <property type="entry name" value="FAD BINDING DOMAIN PROTEIN (AFU_ORTHOLOGUE AFUA_6G12070)-RELATED"/>
    <property type="match status" value="1"/>
</dbReference>
<dbReference type="InterPro" id="IPR012951">
    <property type="entry name" value="BBE"/>
</dbReference>
<dbReference type="InterPro" id="IPR016166">
    <property type="entry name" value="FAD-bd_PCMH"/>
</dbReference>
<dbReference type="GO" id="GO:0016491">
    <property type="term" value="F:oxidoreductase activity"/>
    <property type="evidence" value="ECO:0007669"/>
    <property type="project" value="UniProtKB-KW"/>
</dbReference>
<dbReference type="InterPro" id="IPR016169">
    <property type="entry name" value="FAD-bd_PCMH_sub2"/>
</dbReference>
<keyword evidence="5" id="KW-1185">Reference proteome</keyword>
<dbReference type="Pfam" id="PF08031">
    <property type="entry name" value="BBE"/>
    <property type="match status" value="1"/>
</dbReference>
<protein>
    <submittedName>
        <fullName evidence="4">FAD/FMN-containing protein</fullName>
    </submittedName>
</protein>
<comment type="similarity">
    <text evidence="1">Belongs to the oxygen-dependent FAD-linked oxidoreductase family.</text>
</comment>
<gene>
    <name evidence="4" type="ORF">BT63DRAFT_281075</name>
</gene>
<feature type="domain" description="FAD-binding PCMH-type" evidence="3">
    <location>
        <begin position="123"/>
        <end position="308"/>
    </location>
</feature>
<dbReference type="InterPro" id="IPR006094">
    <property type="entry name" value="Oxid_FAD_bind_N"/>
</dbReference>
<proteinExistence type="inferred from homology"/>
<evidence type="ECO:0000256" key="1">
    <source>
        <dbReference type="ARBA" id="ARBA00005466"/>
    </source>
</evidence>
<dbReference type="PANTHER" id="PTHR13878">
    <property type="entry name" value="GULONOLACTONE OXIDASE"/>
    <property type="match status" value="1"/>
</dbReference>
<dbReference type="AlphaFoldDB" id="A0A6A6UAI0"/>
<sequence>MIRPTFQTALTALSFSTVVQPLISSNDLSTTPKRCTAQDSCWPSSSEWATFNLTIGGRLISTHPSAAVCHAPMLNPDQCTIVRQNWTNSFWRTNQPGAYSAILWELGNDTCSIFKGSGSQPCGQGRVAEYSVVAKDTSDVQKAVKFANDKNLYLVIKNTGHDHLGRSSGAGAFAIWTHNLKGRVWHPSFVPQNAPKDSTPSPAVTLQAGEQWLDIYEDAQLHNVTVVGGSARTVGAAGGYLTGGGHSPFAHFYGLAADNLLEANVVSPTGHLKTLNSYTNPEHFWALRGGGGCSWGVITNVTYNAHPLPTHIQAVALQFNVTDPSSRRNLLRVCFQALPDIADAGYTGYVDAATGFQAIFSQANGTNETLAAGFASILKATNMTGVSGVLLPISFPDWITYDQYFLQDPNIATNILDASRLLTANVLKNDVDQLLDLIERYPELEPGFNFVGAVNPSQRNNTAVHDIWAASRALFSVSANWADEAPESEKKAKKQKLVAFSKALAEITSNAGTYMNEANPYEPYWKEAFWGVEKYERLLKIKRETDPKSLFVCNRCVGEEIVLEP</sequence>
<dbReference type="OrthoDB" id="9983560at2759"/>
<dbReference type="Proteomes" id="UP000799302">
    <property type="component" value="Unassembled WGS sequence"/>
</dbReference>
<dbReference type="GO" id="GO:0071949">
    <property type="term" value="F:FAD binding"/>
    <property type="evidence" value="ECO:0007669"/>
    <property type="project" value="InterPro"/>
</dbReference>
<reference evidence="4" key="1">
    <citation type="journal article" date="2020" name="Stud. Mycol.">
        <title>101 Dothideomycetes genomes: a test case for predicting lifestyles and emergence of pathogens.</title>
        <authorList>
            <person name="Haridas S."/>
            <person name="Albert R."/>
            <person name="Binder M."/>
            <person name="Bloem J."/>
            <person name="Labutti K."/>
            <person name="Salamov A."/>
            <person name="Andreopoulos B."/>
            <person name="Baker S."/>
            <person name="Barry K."/>
            <person name="Bills G."/>
            <person name="Bluhm B."/>
            <person name="Cannon C."/>
            <person name="Castanera R."/>
            <person name="Culley D."/>
            <person name="Daum C."/>
            <person name="Ezra D."/>
            <person name="Gonzalez J."/>
            <person name="Henrissat B."/>
            <person name="Kuo A."/>
            <person name="Liang C."/>
            <person name="Lipzen A."/>
            <person name="Lutzoni F."/>
            <person name="Magnuson J."/>
            <person name="Mondo S."/>
            <person name="Nolan M."/>
            <person name="Ohm R."/>
            <person name="Pangilinan J."/>
            <person name="Park H.-J."/>
            <person name="Ramirez L."/>
            <person name="Alfaro M."/>
            <person name="Sun H."/>
            <person name="Tritt A."/>
            <person name="Yoshinaga Y."/>
            <person name="Zwiers L.-H."/>
            <person name="Turgeon B."/>
            <person name="Goodwin S."/>
            <person name="Spatafora J."/>
            <person name="Crous P."/>
            <person name="Grigoriev I."/>
        </authorList>
    </citation>
    <scope>NUCLEOTIDE SEQUENCE</scope>
    <source>
        <strain evidence="4">CBS 115976</strain>
    </source>
</reference>
<keyword evidence="2" id="KW-0560">Oxidoreductase</keyword>
<evidence type="ECO:0000313" key="5">
    <source>
        <dbReference type="Proteomes" id="UP000799302"/>
    </source>
</evidence>